<keyword evidence="1" id="KW-0472">Membrane</keyword>
<proteinExistence type="predicted"/>
<feature type="transmembrane region" description="Helical" evidence="1">
    <location>
        <begin position="151"/>
        <end position="177"/>
    </location>
</feature>
<organism evidence="2 3">
    <name type="scientific">Paenibacillus radicis</name>
    <name type="common">ex Gao et al. 2016</name>
    <dbReference type="NCBI Taxonomy" id="1737354"/>
    <lineage>
        <taxon>Bacteria</taxon>
        <taxon>Bacillati</taxon>
        <taxon>Bacillota</taxon>
        <taxon>Bacilli</taxon>
        <taxon>Bacillales</taxon>
        <taxon>Paenibacillaceae</taxon>
        <taxon>Paenibacillus</taxon>
    </lineage>
</organism>
<feature type="transmembrane region" description="Helical" evidence="1">
    <location>
        <begin position="98"/>
        <end position="131"/>
    </location>
</feature>
<keyword evidence="3" id="KW-1185">Reference proteome</keyword>
<evidence type="ECO:0000313" key="2">
    <source>
        <dbReference type="EMBL" id="GGG63270.1"/>
    </source>
</evidence>
<dbReference type="RefSeq" id="WP_188888418.1">
    <property type="nucleotide sequence ID" value="NZ_BMHY01000002.1"/>
</dbReference>
<accession>A0A917H009</accession>
<dbReference type="Proteomes" id="UP000600247">
    <property type="component" value="Unassembled WGS sequence"/>
</dbReference>
<dbReference type="EMBL" id="BMHY01000002">
    <property type="protein sequence ID" value="GGG63270.1"/>
    <property type="molecule type" value="Genomic_DNA"/>
</dbReference>
<feature type="transmembrane region" description="Helical" evidence="1">
    <location>
        <begin position="234"/>
        <end position="256"/>
    </location>
</feature>
<reference evidence="2 3" key="1">
    <citation type="journal article" date="2014" name="Int. J. Syst. Evol. Microbiol.">
        <title>Complete genome sequence of Corynebacterium casei LMG S-19264T (=DSM 44701T), isolated from a smear-ripened cheese.</title>
        <authorList>
            <consortium name="US DOE Joint Genome Institute (JGI-PGF)"/>
            <person name="Walter F."/>
            <person name="Albersmeier A."/>
            <person name="Kalinowski J."/>
            <person name="Ruckert C."/>
        </authorList>
    </citation>
    <scope>NUCLEOTIDE SEQUENCE [LARGE SCALE GENOMIC DNA]</scope>
    <source>
        <strain evidence="2 3">CGMCC 1.15286</strain>
    </source>
</reference>
<evidence type="ECO:0000313" key="3">
    <source>
        <dbReference type="Proteomes" id="UP000600247"/>
    </source>
</evidence>
<name>A0A917H009_9BACL</name>
<protein>
    <recommendedName>
        <fullName evidence="4">ABC transporter permease</fullName>
    </recommendedName>
</protein>
<evidence type="ECO:0000256" key="1">
    <source>
        <dbReference type="SAM" id="Phobius"/>
    </source>
</evidence>
<keyword evidence="1" id="KW-1133">Transmembrane helix</keyword>
<evidence type="ECO:0008006" key="4">
    <source>
        <dbReference type="Google" id="ProtNLM"/>
    </source>
</evidence>
<dbReference type="AlphaFoldDB" id="A0A917H009"/>
<feature type="transmembrane region" description="Helical" evidence="1">
    <location>
        <begin position="55"/>
        <end position="77"/>
    </location>
</feature>
<feature type="transmembrane region" description="Helical" evidence="1">
    <location>
        <begin position="189"/>
        <end position="214"/>
    </location>
</feature>
<dbReference type="Pfam" id="PF12730">
    <property type="entry name" value="ABC2_membrane_4"/>
    <property type="match status" value="1"/>
</dbReference>
<feature type="transmembrane region" description="Helical" evidence="1">
    <location>
        <begin position="21"/>
        <end position="43"/>
    </location>
</feature>
<gene>
    <name evidence="2" type="primary">yhcI</name>
    <name evidence="2" type="ORF">GCM10010918_16490</name>
</gene>
<comment type="caution">
    <text evidence="2">The sequence shown here is derived from an EMBL/GenBank/DDBJ whole genome shotgun (WGS) entry which is preliminary data.</text>
</comment>
<dbReference type="PANTHER" id="PTHR37305">
    <property type="entry name" value="INTEGRAL MEMBRANE PROTEIN-RELATED"/>
    <property type="match status" value="1"/>
</dbReference>
<dbReference type="PANTHER" id="PTHR37305:SF1">
    <property type="entry name" value="MEMBRANE PROTEIN"/>
    <property type="match status" value="1"/>
</dbReference>
<sequence>MFNFAGLVMNENMKIYRRARTWVMLGIMLLLVLCISVGTRLIATNLPSMWSVFNWESVVGFLLITVFTTIVAAGSVADEFTTGTIKLLLIRPWSRSKILLSKYISVLLFALLQTVLLYLFLLALNALLFGYDNSAASDSIAPFYKGTAAVYFIQYFFYHFISLIVTATMAFMISAVFRSGGLAIGLSLFLILIVNSFVGLFAILNYAWVDYLLFIHLDLVQYLNGTPLREGMTLGFSLAVLGIYYVVFVALTWFVFNKRDVAA</sequence>
<keyword evidence="1" id="KW-0812">Transmembrane</keyword>